<feature type="binding site" evidence="3">
    <location>
        <begin position="68"/>
        <end position="75"/>
    </location>
    <ligand>
        <name>ATP</name>
        <dbReference type="ChEBI" id="CHEBI:30616"/>
    </ligand>
</feature>
<dbReference type="SMART" id="SM00129">
    <property type="entry name" value="KISc"/>
    <property type="match status" value="1"/>
</dbReference>
<dbReference type="InterPro" id="IPR001752">
    <property type="entry name" value="Kinesin_motor_dom"/>
</dbReference>
<dbReference type="InterPro" id="IPR027640">
    <property type="entry name" value="Kinesin-like_fam"/>
</dbReference>
<dbReference type="GO" id="GO:0005871">
    <property type="term" value="C:kinesin complex"/>
    <property type="evidence" value="ECO:0007669"/>
    <property type="project" value="TreeGrafter"/>
</dbReference>
<dbReference type="PRINTS" id="PR00380">
    <property type="entry name" value="KINESINHEAVY"/>
</dbReference>
<dbReference type="SUPFAM" id="SSF52540">
    <property type="entry name" value="P-loop containing nucleoside triphosphate hydrolases"/>
    <property type="match status" value="1"/>
</dbReference>
<proteinExistence type="inferred from homology"/>
<evidence type="ECO:0000256" key="2">
    <source>
        <dbReference type="ARBA" id="ARBA00022840"/>
    </source>
</evidence>
<protein>
    <recommendedName>
        <fullName evidence="4">Kinesin-like protein</fullName>
    </recommendedName>
</protein>
<dbReference type="InterPro" id="IPR027417">
    <property type="entry name" value="P-loop_NTPase"/>
</dbReference>
<dbReference type="GO" id="GO:0008017">
    <property type="term" value="F:microtubule binding"/>
    <property type="evidence" value="ECO:0007669"/>
    <property type="project" value="InterPro"/>
</dbReference>
<feature type="domain" description="Kinesin motor" evidence="6">
    <location>
        <begin position="1"/>
        <end position="417"/>
    </location>
</feature>
<evidence type="ECO:0000256" key="4">
    <source>
        <dbReference type="RuleBase" id="RU000394"/>
    </source>
</evidence>
<dbReference type="GO" id="GO:0016887">
    <property type="term" value="F:ATP hydrolysis activity"/>
    <property type="evidence" value="ECO:0007669"/>
    <property type="project" value="TreeGrafter"/>
</dbReference>
<dbReference type="PANTHER" id="PTHR24115">
    <property type="entry name" value="KINESIN-RELATED"/>
    <property type="match status" value="1"/>
</dbReference>
<keyword evidence="1 3" id="KW-0547">Nucleotide-binding</keyword>
<sequence length="419" mass="45805">MERATSLEDNGLYSISIDHPDHRPWKSGAAFCETYEPLDTNARVFDSVVSDALPKILSGACCTVFAYGHSGSGKTHTIIGYEYDQDEKLGLCLTAARRLFDSLDKLNEANTRPQLGIGFSLFELRNKTAFDLLNGCTPCHVRQGPDGKTHIRGPTETLDGGRVRVRPIVKRTCWTYASLKEELHAAIGLRAVGNSSVHDQSSRTHAILELEVVNEPLTTAREKFIDRQSELVPVGKRATDIRVEEETKSVIIKPGGGWEPNPNYQVNQERVDKVMAEMAEFEARVTAAEEQVAGVLSSDDGPACVGGRLVFVDLAGSEYQQDKLASTPQLSKQTPQERQEGRQINTDLLALKEVIRASSSQQSRIPFRSSPLTMVLQEHFLASKDGSSAMIVTVSPAKDQYAATLNTLKYGSLVGAAAA</sequence>
<organism evidence="7 8">
    <name type="scientific">Cladophialophora chaetospira</name>
    <dbReference type="NCBI Taxonomy" id="386627"/>
    <lineage>
        <taxon>Eukaryota</taxon>
        <taxon>Fungi</taxon>
        <taxon>Dikarya</taxon>
        <taxon>Ascomycota</taxon>
        <taxon>Pezizomycotina</taxon>
        <taxon>Eurotiomycetes</taxon>
        <taxon>Chaetothyriomycetidae</taxon>
        <taxon>Chaetothyriales</taxon>
        <taxon>Herpotrichiellaceae</taxon>
        <taxon>Cladophialophora</taxon>
    </lineage>
</organism>
<dbReference type="InterPro" id="IPR019821">
    <property type="entry name" value="Kinesin_motor_CS"/>
</dbReference>
<reference evidence="7" key="1">
    <citation type="submission" date="2022-10" db="EMBL/GenBank/DDBJ databases">
        <title>Culturing micro-colonial fungi from biological soil crusts in the Mojave desert and describing Neophaeococcomyces mojavensis, and introducing the new genera and species Taxawa tesnikishii.</title>
        <authorList>
            <person name="Kurbessoian T."/>
            <person name="Stajich J.E."/>
        </authorList>
    </citation>
    <scope>NUCLEOTIDE SEQUENCE</scope>
    <source>
        <strain evidence="7">TK_41</strain>
    </source>
</reference>
<dbReference type="Proteomes" id="UP001172673">
    <property type="component" value="Unassembled WGS sequence"/>
</dbReference>
<accession>A0AA38WZV3</accession>
<keyword evidence="8" id="KW-1185">Reference proteome</keyword>
<dbReference type="GO" id="GO:0005874">
    <property type="term" value="C:microtubule"/>
    <property type="evidence" value="ECO:0007669"/>
    <property type="project" value="UniProtKB-KW"/>
</dbReference>
<evidence type="ECO:0000256" key="5">
    <source>
        <dbReference type="SAM" id="MobiDB-lite"/>
    </source>
</evidence>
<dbReference type="PROSITE" id="PS00411">
    <property type="entry name" value="KINESIN_MOTOR_1"/>
    <property type="match status" value="1"/>
</dbReference>
<dbReference type="AlphaFoldDB" id="A0AA38WZV3"/>
<dbReference type="PROSITE" id="PS50067">
    <property type="entry name" value="KINESIN_MOTOR_2"/>
    <property type="match status" value="1"/>
</dbReference>
<dbReference type="Gene3D" id="3.40.850.10">
    <property type="entry name" value="Kinesin motor domain"/>
    <property type="match status" value="1"/>
</dbReference>
<dbReference type="GO" id="GO:0003777">
    <property type="term" value="F:microtubule motor activity"/>
    <property type="evidence" value="ECO:0007669"/>
    <property type="project" value="InterPro"/>
</dbReference>
<dbReference type="InterPro" id="IPR036961">
    <property type="entry name" value="Kinesin_motor_dom_sf"/>
</dbReference>
<comment type="similarity">
    <text evidence="3 4">Belongs to the TRAFAC class myosin-kinesin ATPase superfamily. Kinesin family.</text>
</comment>
<keyword evidence="3 4" id="KW-0505">Motor protein</keyword>
<name>A0AA38WZV3_9EURO</name>
<comment type="caution">
    <text evidence="7">The sequence shown here is derived from an EMBL/GenBank/DDBJ whole genome shotgun (WGS) entry which is preliminary data.</text>
</comment>
<dbReference type="GO" id="GO:0005819">
    <property type="term" value="C:spindle"/>
    <property type="evidence" value="ECO:0007669"/>
    <property type="project" value="TreeGrafter"/>
</dbReference>
<gene>
    <name evidence="7" type="ORF">H2200_011033</name>
</gene>
<dbReference type="PANTHER" id="PTHR24115:SF0">
    <property type="entry name" value="FI21273P1-RELATED"/>
    <property type="match status" value="1"/>
</dbReference>
<dbReference type="EMBL" id="JAPDRK010000019">
    <property type="protein sequence ID" value="KAJ9604199.1"/>
    <property type="molecule type" value="Genomic_DNA"/>
</dbReference>
<feature type="compositionally biased region" description="Polar residues" evidence="5">
    <location>
        <begin position="323"/>
        <end position="334"/>
    </location>
</feature>
<evidence type="ECO:0000259" key="6">
    <source>
        <dbReference type="PROSITE" id="PS50067"/>
    </source>
</evidence>
<dbReference type="GO" id="GO:0007018">
    <property type="term" value="P:microtubule-based movement"/>
    <property type="evidence" value="ECO:0007669"/>
    <property type="project" value="InterPro"/>
</dbReference>
<dbReference type="Pfam" id="PF00225">
    <property type="entry name" value="Kinesin"/>
    <property type="match status" value="2"/>
</dbReference>
<feature type="region of interest" description="Disordered" evidence="5">
    <location>
        <begin position="322"/>
        <end position="342"/>
    </location>
</feature>
<evidence type="ECO:0000256" key="1">
    <source>
        <dbReference type="ARBA" id="ARBA00022741"/>
    </source>
</evidence>
<evidence type="ECO:0000313" key="8">
    <source>
        <dbReference type="Proteomes" id="UP001172673"/>
    </source>
</evidence>
<keyword evidence="2 3" id="KW-0067">ATP-binding</keyword>
<dbReference type="GO" id="GO:0005524">
    <property type="term" value="F:ATP binding"/>
    <property type="evidence" value="ECO:0007669"/>
    <property type="project" value="UniProtKB-UniRule"/>
</dbReference>
<evidence type="ECO:0000313" key="7">
    <source>
        <dbReference type="EMBL" id="KAJ9604199.1"/>
    </source>
</evidence>
<keyword evidence="4" id="KW-0493">Microtubule</keyword>
<evidence type="ECO:0000256" key="3">
    <source>
        <dbReference type="PROSITE-ProRule" id="PRU00283"/>
    </source>
</evidence>